<comment type="caution">
    <text evidence="1">The sequence shown here is derived from an EMBL/GenBank/DDBJ whole genome shotgun (WGS) entry which is preliminary data.</text>
</comment>
<evidence type="ECO:0000313" key="2">
    <source>
        <dbReference type="Proteomes" id="UP000193944"/>
    </source>
</evidence>
<organism evidence="1 2">
    <name type="scientific">Anaeromyces robustus</name>
    <dbReference type="NCBI Taxonomy" id="1754192"/>
    <lineage>
        <taxon>Eukaryota</taxon>
        <taxon>Fungi</taxon>
        <taxon>Fungi incertae sedis</taxon>
        <taxon>Chytridiomycota</taxon>
        <taxon>Chytridiomycota incertae sedis</taxon>
        <taxon>Neocallimastigomycetes</taxon>
        <taxon>Neocallimastigales</taxon>
        <taxon>Neocallimastigaceae</taxon>
        <taxon>Anaeromyces</taxon>
    </lineage>
</organism>
<accession>A0A1Y1WTN8</accession>
<protein>
    <submittedName>
        <fullName evidence="1">Uncharacterized protein</fullName>
    </submittedName>
</protein>
<proteinExistence type="predicted"/>
<name>A0A1Y1WTN8_9FUNG</name>
<evidence type="ECO:0000313" key="1">
    <source>
        <dbReference type="EMBL" id="ORX76909.1"/>
    </source>
</evidence>
<dbReference type="EMBL" id="MCFG01000272">
    <property type="protein sequence ID" value="ORX76909.1"/>
    <property type="molecule type" value="Genomic_DNA"/>
</dbReference>
<dbReference type="AlphaFoldDB" id="A0A1Y1WTN8"/>
<gene>
    <name evidence="1" type="ORF">BCR32DRAFT_283674</name>
</gene>
<reference evidence="1 2" key="1">
    <citation type="submission" date="2016-08" db="EMBL/GenBank/DDBJ databases">
        <title>A Parts List for Fungal Cellulosomes Revealed by Comparative Genomics.</title>
        <authorList>
            <consortium name="DOE Joint Genome Institute"/>
            <person name="Haitjema C.H."/>
            <person name="Gilmore S.P."/>
            <person name="Henske J.K."/>
            <person name="Solomon K.V."/>
            <person name="De Groot R."/>
            <person name="Kuo A."/>
            <person name="Mondo S.J."/>
            <person name="Salamov A.A."/>
            <person name="Labutti K."/>
            <person name="Zhao Z."/>
            <person name="Chiniquy J."/>
            <person name="Barry K."/>
            <person name="Brewer H.M."/>
            <person name="Purvine S.O."/>
            <person name="Wright A.T."/>
            <person name="Boxma B."/>
            <person name="Van Alen T."/>
            <person name="Hackstein J.H."/>
            <person name="Baker S.E."/>
            <person name="Grigoriev I.V."/>
            <person name="O'Malley M.A."/>
        </authorList>
    </citation>
    <scope>NUCLEOTIDE SEQUENCE [LARGE SCALE GENOMIC DNA]</scope>
    <source>
        <strain evidence="1 2">S4</strain>
    </source>
</reference>
<sequence length="57" mass="6743">MYYITLKAINNSKCKSTFGNACRNGFRRLDLKSEECIRFYKNLRTILEEVLSCFINI</sequence>
<dbReference type="Proteomes" id="UP000193944">
    <property type="component" value="Unassembled WGS sequence"/>
</dbReference>
<keyword evidence="2" id="KW-1185">Reference proteome</keyword>
<reference evidence="1 2" key="2">
    <citation type="submission" date="2016-08" db="EMBL/GenBank/DDBJ databases">
        <title>Pervasive Adenine N6-methylation of Active Genes in Fungi.</title>
        <authorList>
            <consortium name="DOE Joint Genome Institute"/>
            <person name="Mondo S.J."/>
            <person name="Dannebaum R.O."/>
            <person name="Kuo R.C."/>
            <person name="Labutti K."/>
            <person name="Haridas S."/>
            <person name="Kuo A."/>
            <person name="Salamov A."/>
            <person name="Ahrendt S.R."/>
            <person name="Lipzen A."/>
            <person name="Sullivan W."/>
            <person name="Andreopoulos W.B."/>
            <person name="Clum A."/>
            <person name="Lindquist E."/>
            <person name="Daum C."/>
            <person name="Ramamoorthy G.K."/>
            <person name="Gryganskyi A."/>
            <person name="Culley D."/>
            <person name="Magnuson J.K."/>
            <person name="James T.Y."/>
            <person name="O'Malley M.A."/>
            <person name="Stajich J.E."/>
            <person name="Spatafora J.W."/>
            <person name="Visel A."/>
            <person name="Grigoriev I.V."/>
        </authorList>
    </citation>
    <scope>NUCLEOTIDE SEQUENCE [LARGE SCALE GENOMIC DNA]</scope>
    <source>
        <strain evidence="1 2">S4</strain>
    </source>
</reference>